<dbReference type="InterPro" id="IPR025263">
    <property type="entry name" value="YhdP_central"/>
</dbReference>
<evidence type="ECO:0000313" key="3">
    <source>
        <dbReference type="EMBL" id="GCB02133.1"/>
    </source>
</evidence>
<evidence type="ECO:0000256" key="1">
    <source>
        <dbReference type="SAM" id="Phobius"/>
    </source>
</evidence>
<gene>
    <name evidence="3" type="ORF">SFMTTN_2952</name>
</gene>
<dbReference type="InterPro" id="IPR011836">
    <property type="entry name" value="YhdP"/>
</dbReference>
<dbReference type="AlphaFoldDB" id="A0A401JYU5"/>
<proteinExistence type="predicted"/>
<reference evidence="3 4" key="1">
    <citation type="journal article" date="2019" name="Front. Microbiol.">
        <title>Genomes of Neutrophilic Sulfur-Oxidizing Chemolithoautotrophs Representing 9 Proteobacterial Species From 8 Genera.</title>
        <authorList>
            <person name="Watanabe T."/>
            <person name="Kojima H."/>
            <person name="Umezawa K."/>
            <person name="Hori C."/>
            <person name="Takasuka T.E."/>
            <person name="Kato Y."/>
            <person name="Fukui M."/>
        </authorList>
    </citation>
    <scope>NUCLEOTIDE SEQUENCE [LARGE SCALE GENOMIC DNA]</scope>
    <source>
        <strain evidence="3 4">TTN</strain>
    </source>
</reference>
<keyword evidence="1" id="KW-0472">Membrane</keyword>
<accession>A0A401JYU5</accession>
<evidence type="ECO:0000313" key="4">
    <source>
        <dbReference type="Proteomes" id="UP000286806"/>
    </source>
</evidence>
<dbReference type="Pfam" id="PF13116">
    <property type="entry name" value="YhdP"/>
    <property type="match status" value="1"/>
</dbReference>
<keyword evidence="1" id="KW-1133">Transmembrane helix</keyword>
<dbReference type="OrthoDB" id="8521382at2"/>
<feature type="domain" description="YhdP central" evidence="2">
    <location>
        <begin position="8"/>
        <end position="1255"/>
    </location>
</feature>
<dbReference type="EMBL" id="BGOW01000036">
    <property type="protein sequence ID" value="GCB02133.1"/>
    <property type="molecule type" value="Genomic_DNA"/>
</dbReference>
<evidence type="ECO:0000259" key="2">
    <source>
        <dbReference type="Pfam" id="PF13116"/>
    </source>
</evidence>
<name>A0A401JYU5_9PROT</name>
<keyword evidence="4" id="KW-1185">Reference proteome</keyword>
<protein>
    <submittedName>
        <fullName evidence="3">Possible exported protein</fullName>
    </submittedName>
</protein>
<dbReference type="PANTHER" id="PTHR38690:SF1">
    <property type="entry name" value="PROTEASE"/>
    <property type="match status" value="1"/>
</dbReference>
<organism evidence="3 4">
    <name type="scientific">Sulfuriferula multivorans</name>
    <dbReference type="NCBI Taxonomy" id="1559896"/>
    <lineage>
        <taxon>Bacteria</taxon>
        <taxon>Pseudomonadati</taxon>
        <taxon>Pseudomonadota</taxon>
        <taxon>Betaproteobacteria</taxon>
        <taxon>Nitrosomonadales</taxon>
        <taxon>Sulfuricellaceae</taxon>
        <taxon>Sulfuriferula</taxon>
    </lineage>
</organism>
<dbReference type="RefSeq" id="WP_124705893.1">
    <property type="nucleotide sequence ID" value="NZ_BGOW01000036.1"/>
</dbReference>
<sequence length="1269" mass="137746">MIAFSRRWIRRGVDYVFLPLALLFVALVLLLRLWILPDIDRWRDDIAASISHSAGQRVTLGEINANWQGLHPHLRIRDIRVFGADGRPALFLADVRAVLSWTSLLHGELRLASLTMDDVVLTIRRDMQGIHVAGILLNQSGSSGGFGDWLLAQRNIQVNHATLAWDDARRGAPYLVARDVSLTLQNRGHRHRFRLTAIPPEQLAQPLDIRGDFSGRSLDDLASWHGQIYARADRTDLGQWRQWLTLPYAISQGYGGLRVWLDVASKQVIAATVDASLRQVSVQFAPNLPVLKLANISGRTIWKRLGLAQSFAVKQLSLRTTNFVYVAPFDLTLRLDPAKANLPGGGRIDTNNIQLERLAALAPYLPLDATQRQRLTDLQPRGQLEKFTLAWRGSADHMPLDYQVKGRFTRLGWQAQGSLPGAAGLSGNIDATRSNGTLSINSSNVMLALPRVLPVADVALATLTAQMNWREQKQGYLFKLTEASFANTDLSGSAFGEYQYQPGQRGNIDLTARLGRLDARQVYRYLPVTVNEHTDQWLQTALQGGQARDMSVRLKGDLAHFPFRGGRDGLFEVAARIENGVLQYAPDWPRIEGIQGNLLFRGERMEITSNQANIYGVALSRVSAIVPDLFNGNPMLEVNGEARGTTDAFVRFVNTSPVTKLIDGITNNMGATGNSRLRLNLKVPLHHAHDVTVAGDLTFDGNTLTPVGMPPLQNIRGRLQFTNTGIAAQNISVQLLGGPATISATSQPGGITRLVTQGRMSAAGLKSFLTPALANHLRGTADWHATINLRHLQTEADFESNLVGMASDLPPPFAKTAAESQPLRVKKTLRAAGESLLSIHYGQVASALLLQTLKNGQPVFERGALRFGGEAALPQESGLWITGSLPLSGLDRWRNQFSAAGAGAGGLPPLAGVNLNFSTLDLFGHRFQDININARNQSGTWRANVAGQGVNGEVTWQPADAGAGRPQDKLSAHFKTLDIPAALPADGVKSSQNGSLPALDISVDNLQLRNRPLGQLQVTATPQGDGLDFESIRLSHPDSTLTMQGIWNPDRIPQTQAKIHLEVNDVGKFLGRFDHPGLVKRGRATLDGEGEWNGTPADIAIPSLSGTFALKASSGQFAKVDPGIGKLLGVLSLQALPRRIGLDFRDVFSDGFAFDEISGTMRLSRGVVYSDDFSMQGPSAKVRMSGMVNINTETQQLRVAVSPKLSESVALAGTLIGGPVVGLGALAVQKLLKDPFGQAATFEYSVTGAWSDPVVKRVDREAKGGELSP</sequence>
<dbReference type="PANTHER" id="PTHR38690">
    <property type="entry name" value="PROTEASE-RELATED"/>
    <property type="match status" value="1"/>
</dbReference>
<feature type="transmembrane region" description="Helical" evidence="1">
    <location>
        <begin position="12"/>
        <end position="35"/>
    </location>
</feature>
<comment type="caution">
    <text evidence="3">The sequence shown here is derived from an EMBL/GenBank/DDBJ whole genome shotgun (WGS) entry which is preliminary data.</text>
</comment>
<dbReference type="Proteomes" id="UP000286806">
    <property type="component" value="Unassembled WGS sequence"/>
</dbReference>
<keyword evidence="1" id="KW-0812">Transmembrane</keyword>
<dbReference type="NCBIfam" id="TIGR02099">
    <property type="entry name" value="YhdP family protein"/>
    <property type="match status" value="1"/>
</dbReference>